<organism evidence="1 2">
    <name type="scientific">Meloidogyne enterolobii</name>
    <name type="common">Root-knot nematode worm</name>
    <name type="synonym">Meloidogyne mayaguensis</name>
    <dbReference type="NCBI Taxonomy" id="390850"/>
    <lineage>
        <taxon>Eukaryota</taxon>
        <taxon>Metazoa</taxon>
        <taxon>Ecdysozoa</taxon>
        <taxon>Nematoda</taxon>
        <taxon>Chromadorea</taxon>
        <taxon>Rhabditida</taxon>
        <taxon>Tylenchina</taxon>
        <taxon>Tylenchomorpha</taxon>
        <taxon>Tylenchoidea</taxon>
        <taxon>Meloidogynidae</taxon>
        <taxon>Meloidogyninae</taxon>
        <taxon>Meloidogyne</taxon>
    </lineage>
</organism>
<gene>
    <name evidence="1" type="ORF">MENT_LOCUS820</name>
</gene>
<name>A0A6V7TL22_MELEN</name>
<dbReference type="EMBL" id="CAJEWN010000003">
    <property type="protein sequence ID" value="CAD2124556.1"/>
    <property type="molecule type" value="Genomic_DNA"/>
</dbReference>
<dbReference type="InterPro" id="IPR038765">
    <property type="entry name" value="Papain-like_cys_pep_sf"/>
</dbReference>
<sequence length="162" mass="18962">MDSQQISKILRSNEKTAKIFKGCFPCDLIPNPSHLTYPAALVVNLDSHQLKGSHWIAIYAYGTKREVIYFDSLALPVNSVIEEKFLNKFSKTIRNKKPYQSIFEDTCGQHCICFIYFLSLGYTFNKYINYLEGYPKACDLFVKKFMNKMITYFLKKINYFKI</sequence>
<accession>A0A6V7TL22</accession>
<dbReference type="SUPFAM" id="SSF54001">
    <property type="entry name" value="Cysteine proteinases"/>
    <property type="match status" value="1"/>
</dbReference>
<protein>
    <submittedName>
        <fullName evidence="1">Uncharacterized protein</fullName>
    </submittedName>
</protein>
<comment type="caution">
    <text evidence="1">The sequence shown here is derived from an EMBL/GenBank/DDBJ whole genome shotgun (WGS) entry which is preliminary data.</text>
</comment>
<reference evidence="1 2" key="1">
    <citation type="submission" date="2020-08" db="EMBL/GenBank/DDBJ databases">
        <authorList>
            <person name="Koutsovoulos G."/>
            <person name="Danchin GJ E."/>
        </authorList>
    </citation>
    <scope>NUCLEOTIDE SEQUENCE [LARGE SCALE GENOMIC DNA]</scope>
</reference>
<proteinExistence type="predicted"/>
<dbReference type="Proteomes" id="UP000580250">
    <property type="component" value="Unassembled WGS sequence"/>
</dbReference>
<evidence type="ECO:0000313" key="2">
    <source>
        <dbReference type="Proteomes" id="UP000580250"/>
    </source>
</evidence>
<evidence type="ECO:0000313" key="1">
    <source>
        <dbReference type="EMBL" id="CAD2124556.1"/>
    </source>
</evidence>
<dbReference type="Gene3D" id="3.40.395.10">
    <property type="entry name" value="Adenoviral Proteinase, Chain A"/>
    <property type="match status" value="1"/>
</dbReference>
<dbReference type="AlphaFoldDB" id="A0A6V7TL22"/>
<dbReference type="OrthoDB" id="6266789at2759"/>